<evidence type="ECO:0000256" key="2">
    <source>
        <dbReference type="SAM" id="MobiDB-lite"/>
    </source>
</evidence>
<reference evidence="4 5" key="1">
    <citation type="submission" date="2014-02" db="EMBL/GenBank/DDBJ databases">
        <title>Genome sequence of Brachybacterium phenoliresistens strain W13A50.</title>
        <authorList>
            <person name="Wang X."/>
        </authorList>
    </citation>
    <scope>NUCLEOTIDE SEQUENCE [LARGE SCALE GENOMIC DNA]</scope>
    <source>
        <strain evidence="4 5">W13A50</strain>
    </source>
</reference>
<keyword evidence="1" id="KW-0863">Zinc-finger</keyword>
<feature type="domain" description="SWIM-type" evidence="3">
    <location>
        <begin position="52"/>
        <end position="90"/>
    </location>
</feature>
<dbReference type="PATRIC" id="fig|396014.3.peg.1809"/>
<dbReference type="InterPro" id="IPR007527">
    <property type="entry name" value="Znf_SWIM"/>
</dbReference>
<evidence type="ECO:0000313" key="4">
    <source>
        <dbReference type="EMBL" id="EWS81377.1"/>
    </source>
</evidence>
<gene>
    <name evidence="4" type="ORF">BF93_17335</name>
</gene>
<dbReference type="RefSeq" id="WP_038372175.1">
    <property type="nucleotide sequence ID" value="NZ_KK069993.1"/>
</dbReference>
<dbReference type="eggNOG" id="COG4715">
    <property type="taxonomic scope" value="Bacteria"/>
</dbReference>
<sequence length="341" mass="36601">MTWAGITDADLRAVSGDLVLHRGRELAADGAMRVEHLDGCSARAVAAGAGLIEVELEIGEHGMLLGDCTCPPAQDGSFCAHLVATAITCRDRAHRGDLPAARIDGAPPAPDTAQLRRFLRRQDPDWLVDQLLLAGERDPQLRARLQLAAGGRPGCDLDTAPLHAHLQHAFFIADFVPHREAGDHFARIDEALDLVEALIEEGHGDAAARLAREGLRLLEESSAAVEDPDGGTVRTLRRLEDIHLRACRAARPDPRELAATLLDTALRCGLGPFRDAPARYAEVLGAEGLARLDELVRQRLAQLSAQEEGTREERSVLEAFARDLEHGAASDAAPSGPRPPG</sequence>
<feature type="region of interest" description="Disordered" evidence="2">
    <location>
        <begin position="320"/>
        <end position="341"/>
    </location>
</feature>
<keyword evidence="5" id="KW-1185">Reference proteome</keyword>
<evidence type="ECO:0000256" key="1">
    <source>
        <dbReference type="PROSITE-ProRule" id="PRU00325"/>
    </source>
</evidence>
<evidence type="ECO:0000259" key="3">
    <source>
        <dbReference type="PROSITE" id="PS50966"/>
    </source>
</evidence>
<dbReference type="PROSITE" id="PS50966">
    <property type="entry name" value="ZF_SWIM"/>
    <property type="match status" value="1"/>
</dbReference>
<dbReference type="Proteomes" id="UP000023067">
    <property type="component" value="Unassembled WGS sequence"/>
</dbReference>
<dbReference type="AlphaFoldDB" id="Z9JUD3"/>
<comment type="caution">
    <text evidence="4">The sequence shown here is derived from an EMBL/GenBank/DDBJ whole genome shotgun (WGS) entry which is preliminary data.</text>
</comment>
<dbReference type="GO" id="GO:0008270">
    <property type="term" value="F:zinc ion binding"/>
    <property type="evidence" value="ECO:0007669"/>
    <property type="project" value="UniProtKB-KW"/>
</dbReference>
<organism evidence="4 5">
    <name type="scientific">Brachybacterium phenoliresistens</name>
    <dbReference type="NCBI Taxonomy" id="396014"/>
    <lineage>
        <taxon>Bacteria</taxon>
        <taxon>Bacillati</taxon>
        <taxon>Actinomycetota</taxon>
        <taxon>Actinomycetes</taxon>
        <taxon>Micrococcales</taxon>
        <taxon>Dermabacteraceae</taxon>
        <taxon>Brachybacterium</taxon>
    </lineage>
</organism>
<accession>Z9JUD3</accession>
<dbReference type="EMBL" id="JDYK01000008">
    <property type="protein sequence ID" value="EWS81377.1"/>
    <property type="molecule type" value="Genomic_DNA"/>
</dbReference>
<dbReference type="HOGENOM" id="CLU_935792_0_0_11"/>
<proteinExistence type="predicted"/>
<keyword evidence="1" id="KW-0862">Zinc</keyword>
<evidence type="ECO:0000313" key="5">
    <source>
        <dbReference type="Proteomes" id="UP000023067"/>
    </source>
</evidence>
<dbReference type="OrthoDB" id="3677745at2"/>
<keyword evidence="1" id="KW-0479">Metal-binding</keyword>
<name>Z9JUD3_9MICO</name>
<protein>
    <recommendedName>
        <fullName evidence="3">SWIM-type domain-containing protein</fullName>
    </recommendedName>
</protein>